<evidence type="ECO:0000313" key="1">
    <source>
        <dbReference type="EMBL" id="CAG5096012.1"/>
    </source>
</evidence>
<dbReference type="EMBL" id="OU015569">
    <property type="protein sequence ID" value="CAG5096012.1"/>
    <property type="molecule type" value="Genomic_DNA"/>
</dbReference>
<evidence type="ECO:0000313" key="2">
    <source>
        <dbReference type="Proteomes" id="UP001158576"/>
    </source>
</evidence>
<name>A0ABN7SBK2_OIKDI</name>
<keyword evidence="2" id="KW-1185">Reference proteome</keyword>
<dbReference type="Proteomes" id="UP001158576">
    <property type="component" value="Chromosome XSR"/>
</dbReference>
<proteinExistence type="predicted"/>
<gene>
    <name evidence="1" type="ORF">OKIOD_LOCUS5996</name>
</gene>
<accession>A0ABN7SBK2</accession>
<organism evidence="1 2">
    <name type="scientific">Oikopleura dioica</name>
    <name type="common">Tunicate</name>
    <dbReference type="NCBI Taxonomy" id="34765"/>
    <lineage>
        <taxon>Eukaryota</taxon>
        <taxon>Metazoa</taxon>
        <taxon>Chordata</taxon>
        <taxon>Tunicata</taxon>
        <taxon>Appendicularia</taxon>
        <taxon>Copelata</taxon>
        <taxon>Oikopleuridae</taxon>
        <taxon>Oikopleura</taxon>
    </lineage>
</organism>
<reference evidence="1 2" key="1">
    <citation type="submission" date="2021-04" db="EMBL/GenBank/DDBJ databases">
        <authorList>
            <person name="Bliznina A."/>
        </authorList>
    </citation>
    <scope>NUCLEOTIDE SEQUENCE [LARGE SCALE GENOMIC DNA]</scope>
</reference>
<protein>
    <submittedName>
        <fullName evidence="1">Oidioi.mRNA.OKI2018_I69.XSR.g14438.t1.cds</fullName>
    </submittedName>
</protein>
<sequence length="437" mass="48652">MLDGEEIIGPFCHREKDEYNTRHRRGPTLESTEYEVDVPLLHPSEGTEIIYITAPNGYKFRFKFNFEWELISAPGVAFSNSTSPIYVPSEGICGPGHFAPSYFVAFSKRLSETEFPESAQEGMSEFSAAMTGFENYFDSHFSQFCSSMATQVPCEFFWEANDEEITAQDIFASLEGLIRFILPHCEDGFGHNWEASLEELKNHVGGEIPVVSVSEDTKAELCGPCSSDIDCGSFSDYFLKCSEETKKCVCADQWIDENGNPNDGCEVFRGDAAIDHYQCESSSTSTTTLSTTSSAVTSTTLTATTTTSTEAELEATTEIVKQESLFKIMEVSSTCPSNWQKTPMTADENPWNSILHSTEEMCLFANLPACSESLFKTVLKSNACHNERLLEIFQMVVQKVAEVSVTGDFDRTCLYSIHEAPCHLLDFKQTKSTRQGC</sequence>